<dbReference type="AlphaFoldDB" id="A0A2J7TK51"/>
<keyword evidence="1" id="KW-0732">Signal</keyword>
<dbReference type="EMBL" id="PDZR01000003">
    <property type="protein sequence ID" value="PNG27107.1"/>
    <property type="molecule type" value="Genomic_DNA"/>
</dbReference>
<feature type="signal peptide" evidence="1">
    <location>
        <begin position="1"/>
        <end position="24"/>
    </location>
</feature>
<proteinExistence type="predicted"/>
<evidence type="ECO:0008006" key="4">
    <source>
        <dbReference type="Google" id="ProtNLM"/>
    </source>
</evidence>
<protein>
    <recommendedName>
        <fullName evidence="4">Hemolysin</fullName>
    </recommendedName>
</protein>
<accession>A0A2J7TK51</accession>
<sequence>MINKLSPLALGLAGAVAFVSAVYAAPAVQQIDREPTGSIAAPSPEKDGVRVYCFNGAARDGLKVQRGWVCQLDNTSAPSHES</sequence>
<evidence type="ECO:0000256" key="1">
    <source>
        <dbReference type="SAM" id="SignalP"/>
    </source>
</evidence>
<dbReference type="Proteomes" id="UP000236286">
    <property type="component" value="Unassembled WGS sequence"/>
</dbReference>
<gene>
    <name evidence="2" type="ORF">CR492_05305</name>
</gene>
<evidence type="ECO:0000313" key="3">
    <source>
        <dbReference type="Proteomes" id="UP000236286"/>
    </source>
</evidence>
<reference evidence="2 3" key="1">
    <citation type="submission" date="2017-10" db="EMBL/GenBank/DDBJ databases">
        <title>Genome announcement of Methylocella silvestris TVC from permafrost.</title>
        <authorList>
            <person name="Wang J."/>
            <person name="Geng K."/>
            <person name="Ul-Haque F."/>
            <person name="Crombie A.T."/>
            <person name="Street L.E."/>
            <person name="Wookey P.A."/>
            <person name="Murrell J.C."/>
            <person name="Pratscher J."/>
        </authorList>
    </citation>
    <scope>NUCLEOTIDE SEQUENCE [LARGE SCALE GENOMIC DNA]</scope>
    <source>
        <strain evidence="2 3">TVC</strain>
    </source>
</reference>
<organism evidence="2 3">
    <name type="scientific">Methylocella silvestris</name>
    <dbReference type="NCBI Taxonomy" id="199596"/>
    <lineage>
        <taxon>Bacteria</taxon>
        <taxon>Pseudomonadati</taxon>
        <taxon>Pseudomonadota</taxon>
        <taxon>Alphaproteobacteria</taxon>
        <taxon>Hyphomicrobiales</taxon>
        <taxon>Beijerinckiaceae</taxon>
        <taxon>Methylocella</taxon>
    </lineage>
</organism>
<evidence type="ECO:0000313" key="2">
    <source>
        <dbReference type="EMBL" id="PNG27107.1"/>
    </source>
</evidence>
<dbReference type="RefSeq" id="WP_102842699.1">
    <property type="nucleotide sequence ID" value="NZ_PDZR01000003.1"/>
</dbReference>
<comment type="caution">
    <text evidence="2">The sequence shown here is derived from an EMBL/GenBank/DDBJ whole genome shotgun (WGS) entry which is preliminary data.</text>
</comment>
<feature type="chain" id="PRO_5018215471" description="Hemolysin" evidence="1">
    <location>
        <begin position="25"/>
        <end position="82"/>
    </location>
</feature>
<name>A0A2J7TK51_METSI</name>
<dbReference type="OrthoDB" id="9871968at2"/>